<reference evidence="3" key="2">
    <citation type="submission" date="2020-11" db="EMBL/GenBank/DDBJ databases">
        <authorList>
            <person name="McCartney M.A."/>
            <person name="Auch B."/>
            <person name="Kono T."/>
            <person name="Mallez S."/>
            <person name="Becker A."/>
            <person name="Gohl D.M."/>
            <person name="Silverstein K.A.T."/>
            <person name="Koren S."/>
            <person name="Bechman K.B."/>
            <person name="Herman A."/>
            <person name="Abrahante J.E."/>
            <person name="Garbe J."/>
        </authorList>
    </citation>
    <scope>NUCLEOTIDE SEQUENCE</scope>
    <source>
        <strain evidence="3">Duluth1</strain>
        <tissue evidence="3">Whole animal</tissue>
    </source>
</reference>
<reference evidence="3" key="1">
    <citation type="journal article" date="2019" name="bioRxiv">
        <title>The Genome of the Zebra Mussel, Dreissena polymorpha: A Resource for Invasive Species Research.</title>
        <authorList>
            <person name="McCartney M.A."/>
            <person name="Auch B."/>
            <person name="Kono T."/>
            <person name="Mallez S."/>
            <person name="Zhang Y."/>
            <person name="Obille A."/>
            <person name="Becker A."/>
            <person name="Abrahante J.E."/>
            <person name="Garbe J."/>
            <person name="Badalamenti J.P."/>
            <person name="Herman A."/>
            <person name="Mangelson H."/>
            <person name="Liachko I."/>
            <person name="Sullivan S."/>
            <person name="Sone E.D."/>
            <person name="Koren S."/>
            <person name="Silverstein K.A.T."/>
            <person name="Beckman K.B."/>
            <person name="Gohl D.M."/>
        </authorList>
    </citation>
    <scope>NUCLEOTIDE SEQUENCE</scope>
    <source>
        <strain evidence="3">Duluth1</strain>
        <tissue evidence="3">Whole animal</tissue>
    </source>
</reference>
<keyword evidence="4" id="KW-1185">Reference proteome</keyword>
<proteinExistence type="predicted"/>
<dbReference type="EMBL" id="JAIWYP010000009">
    <property type="protein sequence ID" value="KAH3770223.1"/>
    <property type="molecule type" value="Genomic_DNA"/>
</dbReference>
<dbReference type="Pfam" id="PF05729">
    <property type="entry name" value="NACHT"/>
    <property type="match status" value="1"/>
</dbReference>
<dbReference type="AlphaFoldDB" id="A0A9D4IFM6"/>
<name>A0A9D4IFM6_DREPO</name>
<accession>A0A9D4IFM6</accession>
<dbReference type="Gene3D" id="3.40.50.300">
    <property type="entry name" value="P-loop containing nucleotide triphosphate hydrolases"/>
    <property type="match status" value="1"/>
</dbReference>
<dbReference type="InterPro" id="IPR027417">
    <property type="entry name" value="P-loop_NTPase"/>
</dbReference>
<organism evidence="3 4">
    <name type="scientific">Dreissena polymorpha</name>
    <name type="common">Zebra mussel</name>
    <name type="synonym">Mytilus polymorpha</name>
    <dbReference type="NCBI Taxonomy" id="45954"/>
    <lineage>
        <taxon>Eukaryota</taxon>
        <taxon>Metazoa</taxon>
        <taxon>Spiralia</taxon>
        <taxon>Lophotrochozoa</taxon>
        <taxon>Mollusca</taxon>
        <taxon>Bivalvia</taxon>
        <taxon>Autobranchia</taxon>
        <taxon>Heteroconchia</taxon>
        <taxon>Euheterodonta</taxon>
        <taxon>Imparidentia</taxon>
        <taxon>Neoheterodontei</taxon>
        <taxon>Myida</taxon>
        <taxon>Dreissenoidea</taxon>
        <taxon>Dreissenidae</taxon>
        <taxon>Dreissena</taxon>
    </lineage>
</organism>
<dbReference type="InterPro" id="IPR007111">
    <property type="entry name" value="NACHT_NTPase"/>
</dbReference>
<protein>
    <recommendedName>
        <fullName evidence="2">NACHT domain-containing protein</fullName>
    </recommendedName>
</protein>
<feature type="non-terminal residue" evidence="3">
    <location>
        <position position="730"/>
    </location>
</feature>
<dbReference type="SUPFAM" id="SSF52540">
    <property type="entry name" value="P-loop containing nucleoside triphosphate hydrolases"/>
    <property type="match status" value="1"/>
</dbReference>
<gene>
    <name evidence="3" type="ORF">DPMN_171507</name>
</gene>
<evidence type="ECO:0000313" key="4">
    <source>
        <dbReference type="Proteomes" id="UP000828390"/>
    </source>
</evidence>
<feature type="domain" description="NACHT" evidence="2">
    <location>
        <begin position="248"/>
        <end position="382"/>
    </location>
</feature>
<dbReference type="Proteomes" id="UP000828390">
    <property type="component" value="Unassembled WGS sequence"/>
</dbReference>
<evidence type="ECO:0000256" key="1">
    <source>
        <dbReference type="SAM" id="MobiDB-lite"/>
    </source>
</evidence>
<comment type="caution">
    <text evidence="3">The sequence shown here is derived from an EMBL/GenBank/DDBJ whole genome shotgun (WGS) entry which is preliminary data.</text>
</comment>
<feature type="region of interest" description="Disordered" evidence="1">
    <location>
        <begin position="117"/>
        <end position="137"/>
    </location>
</feature>
<evidence type="ECO:0000259" key="2">
    <source>
        <dbReference type="PROSITE" id="PS50837"/>
    </source>
</evidence>
<sequence length="730" mass="84049">MEFKKVPARELRNEICHPPSLEISDQKLQEYFTTLIKLLSDSKCLAQDKEANTAVLKLDELQNERMSLNDLIELLKKSHKTLKDVNEPGELRYKEIDEILAKALKILEDRMQDLEKRQENTETEVTDLKERTENTETEVKDLKEQVQILKDLKEPSKSNIQAGKQIEQEEYERGVAEMLKILKTHYKRKLSNLTFSPLNDSVAAPLDDFYMQPNIQLMKKDKGCFIKTGTQILLYKNLFSKDSKLNQQTVFIQGEAGSGKSTFLARLVMDWCDSPKRSDNFFQDLKTLKDYKFIFLVTLRNSVQEFNIEEIIKQQVIDSLYGKEDCEKANKLLNEIMKQEHCLILLDGLDEWTGPGNDHNLPELKALHYTESRCDLLITTRPWKLADGKIKDSEIDILLQLEGIKYPFELSKCILRRKYQDENVLEAKNSAFTEYIRKQKLEELLQSPMMLSVIVCWHDEGERKLISKCEIYSSLIDSLLKKVSNEEGYFEDQRFNCFAETQYIQPNIHHVNQIAEAAFRLLFSDIQEKSLVFGAKDLKLEDAQRKFALKAGILTKAKTSSLARSSSTFSFVHKSIQEFLAAYYIACNEKVINEIIAGYFEQYDKSYLAMTQLFIFLCGVSISAGNALSDLMNESNVKYNSFQGDTLYQNCVFAGYREAVANSTGSINLRLTRFIINDISLDLKNLWNMNVSNVMSLTIRLPSVPGYKIDLSLCHKLKSLQLEGPGIELK</sequence>
<dbReference type="PANTHER" id="PTHR46312:SF2">
    <property type="entry name" value="NUCLEOTIDE-BINDING OLIGOMERIZATION DOMAIN-CONTAINING PROTEIN 2-LIKE"/>
    <property type="match status" value="1"/>
</dbReference>
<dbReference type="PANTHER" id="PTHR46312">
    <property type="entry name" value="NACHT DOMAIN-CONTAINING PROTEIN"/>
    <property type="match status" value="1"/>
</dbReference>
<evidence type="ECO:0000313" key="3">
    <source>
        <dbReference type="EMBL" id="KAH3770223.1"/>
    </source>
</evidence>
<dbReference type="PROSITE" id="PS50837">
    <property type="entry name" value="NACHT"/>
    <property type="match status" value="1"/>
</dbReference>